<feature type="domain" description="NlpC/P60" evidence="6">
    <location>
        <begin position="304"/>
        <end position="458"/>
    </location>
</feature>
<evidence type="ECO:0000256" key="5">
    <source>
        <dbReference type="SAM" id="SignalP"/>
    </source>
</evidence>
<evidence type="ECO:0000256" key="4">
    <source>
        <dbReference type="ARBA" id="ARBA00022807"/>
    </source>
</evidence>
<organism evidence="7 8">
    <name type="scientific">Ahniella affigens</name>
    <dbReference type="NCBI Taxonomy" id="2021234"/>
    <lineage>
        <taxon>Bacteria</taxon>
        <taxon>Pseudomonadati</taxon>
        <taxon>Pseudomonadota</taxon>
        <taxon>Gammaproteobacteria</taxon>
        <taxon>Lysobacterales</taxon>
        <taxon>Rhodanobacteraceae</taxon>
        <taxon>Ahniella</taxon>
    </lineage>
</organism>
<dbReference type="SUPFAM" id="SSF54001">
    <property type="entry name" value="Cysteine proteinases"/>
    <property type="match status" value="1"/>
</dbReference>
<dbReference type="KEGG" id="xba:C7S18_11535"/>
<dbReference type="RefSeq" id="WP_106891710.1">
    <property type="nucleotide sequence ID" value="NZ_CP027860.1"/>
</dbReference>
<dbReference type="Pfam" id="PF00877">
    <property type="entry name" value="NLPC_P60"/>
    <property type="match status" value="1"/>
</dbReference>
<reference evidence="7 8" key="2">
    <citation type="submission" date="2018-03" db="EMBL/GenBank/DDBJ databases">
        <authorList>
            <person name="Keele B.F."/>
        </authorList>
    </citation>
    <scope>NUCLEOTIDE SEQUENCE [LARGE SCALE GENOMIC DNA]</scope>
    <source>
        <strain evidence="7 8">D13</strain>
    </source>
</reference>
<accession>A0A2P1PSG6</accession>
<dbReference type="InterPro" id="IPR038765">
    <property type="entry name" value="Papain-like_cys_pep_sf"/>
</dbReference>
<evidence type="ECO:0000313" key="8">
    <source>
        <dbReference type="Proteomes" id="UP000241074"/>
    </source>
</evidence>
<dbReference type="Pfam" id="PF12913">
    <property type="entry name" value="SH3_6"/>
    <property type="match status" value="1"/>
</dbReference>
<gene>
    <name evidence="7" type="ORF">C7S18_11535</name>
</gene>
<evidence type="ECO:0000259" key="6">
    <source>
        <dbReference type="PROSITE" id="PS51935"/>
    </source>
</evidence>
<dbReference type="Proteomes" id="UP000241074">
    <property type="component" value="Chromosome"/>
</dbReference>
<dbReference type="InterPro" id="IPR000064">
    <property type="entry name" value="NLP_P60_dom"/>
</dbReference>
<name>A0A2P1PSG6_9GAMM</name>
<dbReference type="InterPro" id="IPR039439">
    <property type="entry name" value="SH3b1_dom"/>
</dbReference>
<dbReference type="Gene3D" id="3.90.1720.10">
    <property type="entry name" value="endopeptidase domain like (from Nostoc punctiforme)"/>
    <property type="match status" value="1"/>
</dbReference>
<dbReference type="GO" id="GO:0006508">
    <property type="term" value="P:proteolysis"/>
    <property type="evidence" value="ECO:0007669"/>
    <property type="project" value="UniProtKB-KW"/>
</dbReference>
<evidence type="ECO:0000256" key="2">
    <source>
        <dbReference type="ARBA" id="ARBA00022670"/>
    </source>
</evidence>
<dbReference type="InterPro" id="IPR027017">
    <property type="entry name" value="P60_peptidase_YkfC"/>
</dbReference>
<keyword evidence="3" id="KW-0378">Hydrolase</keyword>
<feature type="chain" id="PRO_5015118855" evidence="5">
    <location>
        <begin position="29"/>
        <end position="461"/>
    </location>
</feature>
<keyword evidence="8" id="KW-1185">Reference proteome</keyword>
<dbReference type="PROSITE" id="PS51935">
    <property type="entry name" value="NLPC_P60"/>
    <property type="match status" value="1"/>
</dbReference>
<keyword evidence="4" id="KW-0788">Thiol protease</keyword>
<reference evidence="7 8" key="1">
    <citation type="submission" date="2018-03" db="EMBL/GenBank/DDBJ databases">
        <title>Ahniella affigens gen. nov., sp. nov., a gammaproteobacterium isolated from sandy soil near a stream.</title>
        <authorList>
            <person name="Ko Y."/>
            <person name="Kim J.-H."/>
        </authorList>
    </citation>
    <scope>NUCLEOTIDE SEQUENCE [LARGE SCALE GENOMIC DNA]</scope>
    <source>
        <strain evidence="7 8">D13</strain>
    </source>
</reference>
<dbReference type="AlphaFoldDB" id="A0A2P1PSG6"/>
<dbReference type="EMBL" id="CP027860">
    <property type="protein sequence ID" value="AVP97789.1"/>
    <property type="molecule type" value="Genomic_DNA"/>
</dbReference>
<protein>
    <submittedName>
        <fullName evidence="7">NlpC-P60 family protein</fullName>
    </submittedName>
</protein>
<evidence type="ECO:0000313" key="7">
    <source>
        <dbReference type="EMBL" id="AVP97789.1"/>
    </source>
</evidence>
<dbReference type="PIRSF" id="PIRSF019015">
    <property type="entry name" value="P60_peptidase_YkfC"/>
    <property type="match status" value="1"/>
</dbReference>
<proteinExistence type="inferred from homology"/>
<keyword evidence="5" id="KW-0732">Signal</keyword>
<evidence type="ECO:0000256" key="1">
    <source>
        <dbReference type="ARBA" id="ARBA00007074"/>
    </source>
</evidence>
<dbReference type="GO" id="GO:0008234">
    <property type="term" value="F:cysteine-type peptidase activity"/>
    <property type="evidence" value="ECO:0007669"/>
    <property type="project" value="UniProtKB-KW"/>
</dbReference>
<keyword evidence="2" id="KW-0645">Protease</keyword>
<feature type="signal peptide" evidence="5">
    <location>
        <begin position="1"/>
        <end position="28"/>
    </location>
</feature>
<sequence>MPALNAVSHRLRCVLLWSLLCLAPSSRAALPWTIDAHHLDAGFWIAQNAGADDVLLPRDQISAFNRRQFAGDRSLRDLHQLPEQIDGDTLRTQIASFSQDPSTRVLASGKPPSKSLRRRWQKDLNLSAIAKHVPVAWGLVTTRADLRTLPTDTALFSTQGSTDLDRLQESALFPGDAVAILHHSRDRQWAFVQSDRYAAWMHQDQLAVGDRQTVLGFATSEPARWILAATAESSFDPEIAHGLRLDMGVRLPWVADWPMDQAVSGQLPLAHWVLQAPMRGAAGRLVIRPILLPKSIASATEPLAYSRANLLRQGFRFLGERYGWGHDDGGRDCSGLIAEIYRSVGIVMPRNTGDQARSLAFARTELPATMNHSDRLQALGALQPGDRLYMPGHVMMLVGQRDGEFYVLHDAHTARVQDLAGNRRDLTFRGVVVTPLSPLLSEDGRSWIDLLTVLQTATPAP</sequence>
<evidence type="ECO:0000256" key="3">
    <source>
        <dbReference type="ARBA" id="ARBA00022801"/>
    </source>
</evidence>
<comment type="similarity">
    <text evidence="1">Belongs to the peptidase C40 family.</text>
</comment>
<dbReference type="OrthoDB" id="9808890at2"/>